<comment type="caution">
    <text evidence="2">The sequence shown here is derived from an EMBL/GenBank/DDBJ whole genome shotgun (WGS) entry which is preliminary data.</text>
</comment>
<dbReference type="Proteomes" id="UP001500620">
    <property type="component" value="Unassembled WGS sequence"/>
</dbReference>
<dbReference type="PANTHER" id="PTHR42685:SF22">
    <property type="entry name" value="CONDITIONED MEDIUM FACTOR RECEPTOR 1"/>
    <property type="match status" value="1"/>
</dbReference>
<dbReference type="Gene3D" id="3.50.50.60">
    <property type="entry name" value="FAD/NAD(P)-binding domain"/>
    <property type="match status" value="1"/>
</dbReference>
<name>A0ABP8DCB3_9ACTN</name>
<evidence type="ECO:0000313" key="2">
    <source>
        <dbReference type="EMBL" id="GAA4251939.1"/>
    </source>
</evidence>
<proteinExistence type="predicted"/>
<protein>
    <submittedName>
        <fullName evidence="2">NAD(P)/FAD-dependent oxidoreductase</fullName>
    </submittedName>
</protein>
<dbReference type="EMBL" id="BAABAT010000012">
    <property type="protein sequence ID" value="GAA4251939.1"/>
    <property type="molecule type" value="Genomic_DNA"/>
</dbReference>
<gene>
    <name evidence="2" type="ORF">GCM10022255_046520</name>
</gene>
<dbReference type="PRINTS" id="PR00420">
    <property type="entry name" value="RNGMNOXGNASE"/>
</dbReference>
<feature type="domain" description="FAD-binding" evidence="1">
    <location>
        <begin position="6"/>
        <end position="335"/>
    </location>
</feature>
<dbReference type="SUPFAM" id="SSF51905">
    <property type="entry name" value="FAD/NAD(P)-binding domain"/>
    <property type="match status" value="1"/>
</dbReference>
<organism evidence="2 3">
    <name type="scientific">Dactylosporangium darangshiense</name>
    <dbReference type="NCBI Taxonomy" id="579108"/>
    <lineage>
        <taxon>Bacteria</taxon>
        <taxon>Bacillati</taxon>
        <taxon>Actinomycetota</taxon>
        <taxon>Actinomycetes</taxon>
        <taxon>Micromonosporales</taxon>
        <taxon>Micromonosporaceae</taxon>
        <taxon>Dactylosporangium</taxon>
    </lineage>
</organism>
<accession>A0ABP8DCB3</accession>
<dbReference type="InterPro" id="IPR036188">
    <property type="entry name" value="FAD/NAD-bd_sf"/>
</dbReference>
<sequence>MAMTFDAIVVGARVAGSPTAMLLARRGHRVLVLDRATFPSDVLSTHLIHVPGMAMLGRWGLCETVEGAGAPPHERFTMDFGPFAISGPPPAVDGAAHPYCVRRTVLDTILVGAARDAGAEVREGVTVEGLLRDDDGRVVGVRGAGFAERARIVIGADGLRSVVARETGAETYDDGPALTACYYAYYRGLESPDGVVGAEIYQRGDRAIVLFPTNDGLTCVFVACPIAQMHEFRTDVEGNYLEAIGRAPGLAERIARAERAERILATADVPNFFRRSAGPGWALVGDSGYYKDPCQASGITDAFVCAQLLADAVHAGLSGERGLDEAVAAYAAERDERFTPALHLTRQLASMEPPDPQTAAMFATIARSPAETTRFFGVLQGSTPIPEYFSPDNIGRIMSGAS</sequence>
<reference evidence="3" key="1">
    <citation type="journal article" date="2019" name="Int. J. Syst. Evol. Microbiol.">
        <title>The Global Catalogue of Microorganisms (GCM) 10K type strain sequencing project: providing services to taxonomists for standard genome sequencing and annotation.</title>
        <authorList>
            <consortium name="The Broad Institute Genomics Platform"/>
            <consortium name="The Broad Institute Genome Sequencing Center for Infectious Disease"/>
            <person name="Wu L."/>
            <person name="Ma J."/>
        </authorList>
    </citation>
    <scope>NUCLEOTIDE SEQUENCE [LARGE SCALE GENOMIC DNA]</scope>
    <source>
        <strain evidence="3">JCM 17441</strain>
    </source>
</reference>
<keyword evidence="3" id="KW-1185">Reference proteome</keyword>
<evidence type="ECO:0000313" key="3">
    <source>
        <dbReference type="Proteomes" id="UP001500620"/>
    </source>
</evidence>
<evidence type="ECO:0000259" key="1">
    <source>
        <dbReference type="Pfam" id="PF01494"/>
    </source>
</evidence>
<dbReference type="PANTHER" id="PTHR42685">
    <property type="entry name" value="GERANYLGERANYL DIPHOSPHATE REDUCTASE"/>
    <property type="match status" value="1"/>
</dbReference>
<dbReference type="Pfam" id="PF01494">
    <property type="entry name" value="FAD_binding_3"/>
    <property type="match status" value="1"/>
</dbReference>
<dbReference type="InterPro" id="IPR050407">
    <property type="entry name" value="Geranylgeranyl_reductase"/>
</dbReference>
<dbReference type="InterPro" id="IPR002938">
    <property type="entry name" value="FAD-bd"/>
</dbReference>